<reference evidence="2 3" key="1">
    <citation type="submission" date="2016-07" db="EMBL/GenBank/DDBJ databases">
        <title>Pervasive Adenine N6-methylation of Active Genes in Fungi.</title>
        <authorList>
            <consortium name="DOE Joint Genome Institute"/>
            <person name="Mondo S.J."/>
            <person name="Dannebaum R.O."/>
            <person name="Kuo R.C."/>
            <person name="Labutti K."/>
            <person name="Haridas S."/>
            <person name="Kuo A."/>
            <person name="Salamov A."/>
            <person name="Ahrendt S.R."/>
            <person name="Lipzen A."/>
            <person name="Sullivan W."/>
            <person name="Andreopoulos W.B."/>
            <person name="Clum A."/>
            <person name="Lindquist E."/>
            <person name="Daum C."/>
            <person name="Ramamoorthy G.K."/>
            <person name="Gryganskyi A."/>
            <person name="Culley D."/>
            <person name="Magnuson J.K."/>
            <person name="James T.Y."/>
            <person name="O'Malley M.A."/>
            <person name="Stajich J.E."/>
            <person name="Spatafora J.W."/>
            <person name="Visel A."/>
            <person name="Grigoriev I.V."/>
        </authorList>
    </citation>
    <scope>NUCLEOTIDE SEQUENCE [LARGE SCALE GENOMIC DNA]</scope>
    <source>
        <strain evidence="2 3">68-887.2</strain>
    </source>
</reference>
<organism evidence="2 3">
    <name type="scientific">Naematelia encephala</name>
    <dbReference type="NCBI Taxonomy" id="71784"/>
    <lineage>
        <taxon>Eukaryota</taxon>
        <taxon>Fungi</taxon>
        <taxon>Dikarya</taxon>
        <taxon>Basidiomycota</taxon>
        <taxon>Agaricomycotina</taxon>
        <taxon>Tremellomycetes</taxon>
        <taxon>Tremellales</taxon>
        <taxon>Naemateliaceae</taxon>
        <taxon>Naematelia</taxon>
    </lineage>
</organism>
<feature type="region of interest" description="Disordered" evidence="1">
    <location>
        <begin position="126"/>
        <end position="157"/>
    </location>
</feature>
<evidence type="ECO:0000313" key="2">
    <source>
        <dbReference type="EMBL" id="ORY29002.1"/>
    </source>
</evidence>
<dbReference type="OrthoDB" id="5560525at2759"/>
<sequence>MSMNAGVHVPYAFMASSAPVSPALSKSAPSPDTSFEFPSIPPRLKSIGRQLSQMGENFLPPGADDSPNSRTSSVSRSRTVEEVPGMGDEPVLCPFCSKPLPPAIFTSHNHRPVKHGRGNLAMSPANAQKESLPAPKLLEPLSVAKPEKKEPTPLSTEGMQEMVQQGDEANMAAAKSILTSEEIEQWARRAGITLQPPKPAEPEKPIPALAPPPPPASKLSNPLAARSDSKAGPKFGFFSGSSTDAEGDSDSDGVGGGGAGYSRLTAPGSPTDDEGEIPKRQLHAEPDEIEYIVDEEKANEAVPNHKHRY</sequence>
<feature type="region of interest" description="Disordered" evidence="1">
    <location>
        <begin position="188"/>
        <end position="309"/>
    </location>
</feature>
<proteinExistence type="predicted"/>
<comment type="caution">
    <text evidence="2">The sequence shown here is derived from an EMBL/GenBank/DDBJ whole genome shotgun (WGS) entry which is preliminary data.</text>
</comment>
<gene>
    <name evidence="2" type="ORF">BCR39DRAFT_183654</name>
</gene>
<dbReference type="STRING" id="71784.A0A1Y2B2G1"/>
<feature type="compositionally biased region" description="Basic and acidic residues" evidence="1">
    <location>
        <begin position="276"/>
        <end position="286"/>
    </location>
</feature>
<dbReference type="EMBL" id="MCFC01000028">
    <property type="protein sequence ID" value="ORY29002.1"/>
    <property type="molecule type" value="Genomic_DNA"/>
</dbReference>
<keyword evidence="3" id="KW-1185">Reference proteome</keyword>
<protein>
    <submittedName>
        <fullName evidence="2">Uncharacterized protein</fullName>
    </submittedName>
</protein>
<evidence type="ECO:0000313" key="3">
    <source>
        <dbReference type="Proteomes" id="UP000193986"/>
    </source>
</evidence>
<dbReference type="Proteomes" id="UP000193986">
    <property type="component" value="Unassembled WGS sequence"/>
</dbReference>
<name>A0A1Y2B2G1_9TREE</name>
<evidence type="ECO:0000256" key="1">
    <source>
        <dbReference type="SAM" id="MobiDB-lite"/>
    </source>
</evidence>
<dbReference type="InParanoid" id="A0A1Y2B2G1"/>
<accession>A0A1Y2B2G1</accession>
<dbReference type="AlphaFoldDB" id="A0A1Y2B2G1"/>
<feature type="region of interest" description="Disordered" evidence="1">
    <location>
        <begin position="20"/>
        <end position="89"/>
    </location>
</feature>